<sequence length="179" mass="19632">MSHYPREAGSPPPLGDYPRAAHPPPPKAGRYSGYGPAYGYGTPGYGMPVERYAPGRYGPRPRSDDSTMAVLAHLSGLANLILWPFGFVGALIIYVTKREHAPYARDQAAESLNFWITMSVLIVASMFFAVTMLLMALSWTPFLLPVVLWIYALVVGIVGAVSASKGQNFRYPLTLRLVR</sequence>
<dbReference type="AlphaFoldDB" id="A0A1G7S5H1"/>
<keyword evidence="2 6" id="KW-0812">Transmembrane</keyword>
<protein>
    <recommendedName>
        <fullName evidence="9">DUF4870 domain-containing protein</fullName>
    </recommendedName>
</protein>
<proteinExistence type="predicted"/>
<evidence type="ECO:0008006" key="9">
    <source>
        <dbReference type="Google" id="ProtNLM"/>
    </source>
</evidence>
<feature type="transmembrane region" description="Helical" evidence="6">
    <location>
        <begin position="114"/>
        <end position="136"/>
    </location>
</feature>
<dbReference type="EMBL" id="FNCN01000002">
    <property type="protein sequence ID" value="SDG18231.1"/>
    <property type="molecule type" value="Genomic_DNA"/>
</dbReference>
<dbReference type="RefSeq" id="WP_093167839.1">
    <property type="nucleotide sequence ID" value="NZ_FNCN01000002.1"/>
</dbReference>
<dbReference type="Pfam" id="PF09685">
    <property type="entry name" value="MamF_MmsF"/>
    <property type="match status" value="1"/>
</dbReference>
<dbReference type="Proteomes" id="UP000198923">
    <property type="component" value="Unassembled WGS sequence"/>
</dbReference>
<keyword evidence="3 6" id="KW-1133">Transmembrane helix</keyword>
<feature type="transmembrane region" description="Helical" evidence="6">
    <location>
        <begin position="70"/>
        <end position="94"/>
    </location>
</feature>
<dbReference type="STRING" id="504805.SAMN05421505_102174"/>
<keyword evidence="4 6" id="KW-0472">Membrane</keyword>
<organism evidence="7 8">
    <name type="scientific">Sinosporangium album</name>
    <dbReference type="NCBI Taxonomy" id="504805"/>
    <lineage>
        <taxon>Bacteria</taxon>
        <taxon>Bacillati</taxon>
        <taxon>Actinomycetota</taxon>
        <taxon>Actinomycetes</taxon>
        <taxon>Streptosporangiales</taxon>
        <taxon>Streptosporangiaceae</taxon>
        <taxon>Sinosporangium</taxon>
    </lineage>
</organism>
<feature type="region of interest" description="Disordered" evidence="5">
    <location>
        <begin position="1"/>
        <end position="28"/>
    </location>
</feature>
<evidence type="ECO:0000256" key="5">
    <source>
        <dbReference type="SAM" id="MobiDB-lite"/>
    </source>
</evidence>
<evidence type="ECO:0000256" key="6">
    <source>
        <dbReference type="SAM" id="Phobius"/>
    </source>
</evidence>
<feature type="compositionally biased region" description="Pro residues" evidence="5">
    <location>
        <begin position="10"/>
        <end position="27"/>
    </location>
</feature>
<evidence type="ECO:0000256" key="4">
    <source>
        <dbReference type="ARBA" id="ARBA00023136"/>
    </source>
</evidence>
<evidence type="ECO:0000313" key="7">
    <source>
        <dbReference type="EMBL" id="SDG18231.1"/>
    </source>
</evidence>
<evidence type="ECO:0000313" key="8">
    <source>
        <dbReference type="Proteomes" id="UP000198923"/>
    </source>
</evidence>
<comment type="subcellular location">
    <subcellularLocation>
        <location evidence="1">Membrane</location>
        <topology evidence="1">Multi-pass membrane protein</topology>
    </subcellularLocation>
</comment>
<evidence type="ECO:0000256" key="3">
    <source>
        <dbReference type="ARBA" id="ARBA00022989"/>
    </source>
</evidence>
<keyword evidence="8" id="KW-1185">Reference proteome</keyword>
<evidence type="ECO:0000256" key="2">
    <source>
        <dbReference type="ARBA" id="ARBA00022692"/>
    </source>
</evidence>
<name>A0A1G7S5H1_9ACTN</name>
<reference evidence="7 8" key="1">
    <citation type="submission" date="2016-10" db="EMBL/GenBank/DDBJ databases">
        <authorList>
            <person name="de Groot N.N."/>
        </authorList>
    </citation>
    <scope>NUCLEOTIDE SEQUENCE [LARGE SCALE GENOMIC DNA]</scope>
    <source>
        <strain evidence="7 8">CPCC 201354</strain>
    </source>
</reference>
<evidence type="ECO:0000256" key="1">
    <source>
        <dbReference type="ARBA" id="ARBA00004141"/>
    </source>
</evidence>
<dbReference type="InterPro" id="IPR019109">
    <property type="entry name" value="MamF_MmsF"/>
</dbReference>
<gene>
    <name evidence="7" type="ORF">SAMN05421505_102174</name>
</gene>
<dbReference type="OrthoDB" id="9808930at2"/>
<accession>A0A1G7S5H1</accession>
<feature type="transmembrane region" description="Helical" evidence="6">
    <location>
        <begin position="142"/>
        <end position="163"/>
    </location>
</feature>